<evidence type="ECO:0000259" key="6">
    <source>
        <dbReference type="Pfam" id="PF01397"/>
    </source>
</evidence>
<keyword evidence="9" id="KW-1185">Reference proteome</keyword>
<dbReference type="AlphaFoldDB" id="R0HG78"/>
<dbReference type="GO" id="GO:0016102">
    <property type="term" value="P:diterpenoid biosynthetic process"/>
    <property type="evidence" value="ECO:0007669"/>
    <property type="project" value="InterPro"/>
</dbReference>
<accession>R0HG78</accession>
<reference evidence="9" key="1">
    <citation type="journal article" date="2013" name="Nat. Genet.">
        <title>The Capsella rubella genome and the genomic consequences of rapid mating system evolution.</title>
        <authorList>
            <person name="Slotte T."/>
            <person name="Hazzouri K.M."/>
            <person name="Agren J.A."/>
            <person name="Koenig D."/>
            <person name="Maumus F."/>
            <person name="Guo Y.L."/>
            <person name="Steige K."/>
            <person name="Platts A.E."/>
            <person name="Escobar J.S."/>
            <person name="Newman L.K."/>
            <person name="Wang W."/>
            <person name="Mandakova T."/>
            <person name="Vello E."/>
            <person name="Smith L.M."/>
            <person name="Henz S.R."/>
            <person name="Steffen J."/>
            <person name="Takuno S."/>
            <person name="Brandvain Y."/>
            <person name="Coop G."/>
            <person name="Andolfatto P."/>
            <person name="Hu T.T."/>
            <person name="Blanchette M."/>
            <person name="Clark R.M."/>
            <person name="Quesneville H."/>
            <person name="Nordborg M."/>
            <person name="Gaut B.S."/>
            <person name="Lysak M.A."/>
            <person name="Jenkins J."/>
            <person name="Grimwood J."/>
            <person name="Chapman J."/>
            <person name="Prochnik S."/>
            <person name="Shu S."/>
            <person name="Rokhsar D."/>
            <person name="Schmutz J."/>
            <person name="Weigel D."/>
            <person name="Wright S.I."/>
        </authorList>
    </citation>
    <scope>NUCLEOTIDE SEQUENCE [LARGE SCALE GENOMIC DNA]</scope>
    <source>
        <strain evidence="9">cv. Monte Gargano</strain>
    </source>
</reference>
<dbReference type="EMBL" id="KB870810">
    <property type="protein sequence ID" value="EOA22803.1"/>
    <property type="molecule type" value="Genomic_DNA"/>
</dbReference>
<dbReference type="Gene3D" id="1.50.10.130">
    <property type="entry name" value="Terpene synthase, N-terminal domain"/>
    <property type="match status" value="1"/>
</dbReference>
<dbReference type="STRING" id="81985.R0HG78"/>
<dbReference type="PANTHER" id="PTHR31225:SF242">
    <property type="entry name" value="TERPENOID SYNTHASE 9"/>
    <property type="match status" value="1"/>
</dbReference>
<dbReference type="InterPro" id="IPR008930">
    <property type="entry name" value="Terpenoid_cyclase/PrenylTrfase"/>
</dbReference>
<dbReference type="InterPro" id="IPR036965">
    <property type="entry name" value="Terpene_synth_N_sf"/>
</dbReference>
<dbReference type="InterPro" id="IPR050148">
    <property type="entry name" value="Terpene_synthase-like"/>
</dbReference>
<keyword evidence="4" id="KW-0456">Lyase</keyword>
<evidence type="ECO:0000256" key="3">
    <source>
        <dbReference type="ARBA" id="ARBA00023211"/>
    </source>
</evidence>
<evidence type="ECO:0000313" key="9">
    <source>
        <dbReference type="Proteomes" id="UP000029121"/>
    </source>
</evidence>
<dbReference type="GO" id="GO:0000287">
    <property type="term" value="F:magnesium ion binding"/>
    <property type="evidence" value="ECO:0007669"/>
    <property type="project" value="InterPro"/>
</dbReference>
<dbReference type="Pfam" id="PF01397">
    <property type="entry name" value="Terpene_synth"/>
    <property type="match status" value="1"/>
</dbReference>
<dbReference type="eggNOG" id="ENOG502SHPY">
    <property type="taxonomic scope" value="Eukaryota"/>
</dbReference>
<dbReference type="SUPFAM" id="SSF48239">
    <property type="entry name" value="Terpenoid cyclases/Protein prenyltransferases"/>
    <property type="match status" value="1"/>
</dbReference>
<dbReference type="SUPFAM" id="SSF48576">
    <property type="entry name" value="Terpenoid synthases"/>
    <property type="match status" value="1"/>
</dbReference>
<dbReference type="InterPro" id="IPR044814">
    <property type="entry name" value="Terpene_cyclase_plant_C1"/>
</dbReference>
<evidence type="ECO:0000259" key="7">
    <source>
        <dbReference type="Pfam" id="PF03936"/>
    </source>
</evidence>
<keyword evidence="2" id="KW-0460">Magnesium</keyword>
<gene>
    <name evidence="8" type="ORF">CARUB_v10003521mg</name>
</gene>
<evidence type="ECO:0000256" key="1">
    <source>
        <dbReference type="ARBA" id="ARBA00022723"/>
    </source>
</evidence>
<evidence type="ECO:0000256" key="4">
    <source>
        <dbReference type="ARBA" id="ARBA00023239"/>
    </source>
</evidence>
<evidence type="ECO:0000313" key="8">
    <source>
        <dbReference type="EMBL" id="EOA22803.1"/>
    </source>
</evidence>
<protein>
    <submittedName>
        <fullName evidence="8">Uncharacterized protein</fullName>
    </submittedName>
</protein>
<dbReference type="PANTHER" id="PTHR31225">
    <property type="entry name" value="OS04G0344100 PROTEIN-RELATED"/>
    <property type="match status" value="1"/>
</dbReference>
<keyword evidence="1" id="KW-0479">Metal-binding</keyword>
<evidence type="ECO:0000256" key="5">
    <source>
        <dbReference type="ARBA" id="ARBA00038405"/>
    </source>
</evidence>
<dbReference type="Pfam" id="PF03936">
    <property type="entry name" value="Terpene_synth_C"/>
    <property type="match status" value="1"/>
</dbReference>
<dbReference type="CDD" id="cd00684">
    <property type="entry name" value="Terpene_cyclase_plant_C1"/>
    <property type="match status" value="1"/>
</dbReference>
<dbReference type="InterPro" id="IPR005630">
    <property type="entry name" value="Terpene_synthase_metal-bd"/>
</dbReference>
<keyword evidence="3" id="KW-0464">Manganese</keyword>
<name>R0HG78_9BRAS</name>
<dbReference type="InterPro" id="IPR008949">
    <property type="entry name" value="Isoprenoid_synthase_dom_sf"/>
</dbReference>
<dbReference type="FunFam" id="1.50.10.130:FF:000001">
    <property type="entry name" value="Isoprene synthase, chloroplastic"/>
    <property type="match status" value="1"/>
</dbReference>
<proteinExistence type="inferred from homology"/>
<dbReference type="Gene3D" id="1.10.600.10">
    <property type="entry name" value="Farnesyl Diphosphate Synthase"/>
    <property type="match status" value="1"/>
</dbReference>
<organism evidence="8 9">
    <name type="scientific">Capsella rubella</name>
    <dbReference type="NCBI Taxonomy" id="81985"/>
    <lineage>
        <taxon>Eukaryota</taxon>
        <taxon>Viridiplantae</taxon>
        <taxon>Streptophyta</taxon>
        <taxon>Embryophyta</taxon>
        <taxon>Tracheophyta</taxon>
        <taxon>Spermatophyta</taxon>
        <taxon>Magnoliopsida</taxon>
        <taxon>eudicotyledons</taxon>
        <taxon>Gunneridae</taxon>
        <taxon>Pentapetalae</taxon>
        <taxon>rosids</taxon>
        <taxon>malvids</taxon>
        <taxon>Brassicales</taxon>
        <taxon>Brassicaceae</taxon>
        <taxon>Camelineae</taxon>
        <taxon>Capsella</taxon>
    </lineage>
</organism>
<sequence>MEVIKTFGPQLPLRARINLSPVRKHTPFLLTSKSLKLPKKVLLKATATSAFDGRESNRTFKKLPPSEWTSHFLSVSVDNSEMDVLRREIEALKPKVRGMLLSSQGREAKKKRILLIYQLVSLGLAWHFEDEIKESLEESFKSIADMMVGEYDLYNVSIIFWVFRTYGHNMSSDVFKRFQGDDGKFKEHLIEDIKGILALYEAANMGTKTDYVMDEAISFATTHLESFSIGKMCSSHFKTRIQNALGISQYHNMEIIVAKEYIPFYEHEDDHDITLLKLSKLKFNLLQLHYTQELKIVTEYVISSVIILFNFYVHYTCLNNHTKNDDHDDDKIDRCLCSWSPDDVNAIYNLPSYLKVVCKIIYDAFEEFEKEMVREGRLYCLKETIEEFKRLVKSNHDLAKWALESHIPSFDEYMEVGEVEITVYAVLTMAFMCMGDVVEEEAYQWLKSRPKLIESSCSKARLLNDIAGFEDDMSRGYVTNGIKCYMKQYGVTEEEAIRELRKIISDMDKTMKEEFLNTKNVKPFRVLKSVIDCARMSNVTYNVAVGEGLTHPEGKISSYYMPSLFLNRFSL</sequence>
<evidence type="ECO:0000256" key="2">
    <source>
        <dbReference type="ARBA" id="ARBA00022842"/>
    </source>
</evidence>
<dbReference type="InterPro" id="IPR001906">
    <property type="entry name" value="Terpene_synth_N"/>
</dbReference>
<feature type="domain" description="Terpene synthase metal-binding" evidence="7">
    <location>
        <begin position="343"/>
        <end position="509"/>
    </location>
</feature>
<dbReference type="Proteomes" id="UP000029121">
    <property type="component" value="Unassembled WGS sequence"/>
</dbReference>
<feature type="domain" description="Terpene synthase N-terminal" evidence="6">
    <location>
        <begin position="67"/>
        <end position="245"/>
    </location>
</feature>
<dbReference type="GO" id="GO:0010333">
    <property type="term" value="F:terpene synthase activity"/>
    <property type="evidence" value="ECO:0007669"/>
    <property type="project" value="InterPro"/>
</dbReference>
<comment type="similarity">
    <text evidence="5">Belongs to the terpene synthase family. Tpsa subfamily.</text>
</comment>